<dbReference type="Gene3D" id="3.30.450.20">
    <property type="entry name" value="PAS domain"/>
    <property type="match status" value="1"/>
</dbReference>
<sequence>MASPVAQIVVTADGLVALTKLRERTAELNDANSFMEAILTSLQAGVVVLDREMHILVWNRRCEDLWGLRADEAVGQHFLNLDVGLSTGQLRPAIRDVLTGRSEREESEQTAVNRRGRTVELRVVCTPLTSEASGVIGAILVRRWARVRIRRLTVRFRPDRHSVGPRGRSWT</sequence>
<dbReference type="EMBL" id="BSFP01000077">
    <property type="protein sequence ID" value="GLL06734.1"/>
    <property type="molecule type" value="Genomic_DNA"/>
</dbReference>
<reference evidence="2" key="1">
    <citation type="journal article" date="2014" name="Int. J. Syst. Evol. Microbiol.">
        <title>Complete genome sequence of Corynebacterium casei LMG S-19264T (=DSM 44701T), isolated from a smear-ripened cheese.</title>
        <authorList>
            <consortium name="US DOE Joint Genome Institute (JGI-PGF)"/>
            <person name="Walter F."/>
            <person name="Albersmeier A."/>
            <person name="Kalinowski J."/>
            <person name="Ruckert C."/>
        </authorList>
    </citation>
    <scope>NUCLEOTIDE SEQUENCE</scope>
    <source>
        <strain evidence="2">VKM Ac-1321</strain>
    </source>
</reference>
<dbReference type="InterPro" id="IPR013767">
    <property type="entry name" value="PAS_fold"/>
</dbReference>
<dbReference type="GO" id="GO:0006355">
    <property type="term" value="P:regulation of DNA-templated transcription"/>
    <property type="evidence" value="ECO:0007669"/>
    <property type="project" value="InterPro"/>
</dbReference>
<dbReference type="RefSeq" id="WP_261965859.1">
    <property type="nucleotide sequence ID" value="NZ_BAAAXA010000001.1"/>
</dbReference>
<dbReference type="Pfam" id="PF00989">
    <property type="entry name" value="PAS"/>
    <property type="match status" value="1"/>
</dbReference>
<reference evidence="2" key="2">
    <citation type="submission" date="2023-01" db="EMBL/GenBank/DDBJ databases">
        <authorList>
            <person name="Sun Q."/>
            <person name="Evtushenko L."/>
        </authorList>
    </citation>
    <scope>NUCLEOTIDE SEQUENCE</scope>
    <source>
        <strain evidence="2">VKM Ac-1321</strain>
    </source>
</reference>
<dbReference type="SUPFAM" id="SSF55785">
    <property type="entry name" value="PYP-like sensor domain (PAS domain)"/>
    <property type="match status" value="1"/>
</dbReference>
<dbReference type="PROSITE" id="PS50112">
    <property type="entry name" value="PAS"/>
    <property type="match status" value="1"/>
</dbReference>
<evidence type="ECO:0000313" key="2">
    <source>
        <dbReference type="EMBL" id="GLL06734.1"/>
    </source>
</evidence>
<dbReference type="CDD" id="cd00130">
    <property type="entry name" value="PAS"/>
    <property type="match status" value="1"/>
</dbReference>
<accession>A0A9W6NRM4</accession>
<name>A0A9W6NRM4_9ACTN</name>
<keyword evidence="3" id="KW-1185">Reference proteome</keyword>
<feature type="domain" description="PAS" evidence="1">
    <location>
        <begin position="31"/>
        <end position="79"/>
    </location>
</feature>
<dbReference type="SMART" id="SM00091">
    <property type="entry name" value="PAS"/>
    <property type="match status" value="1"/>
</dbReference>
<proteinExistence type="predicted"/>
<dbReference type="NCBIfam" id="TIGR00229">
    <property type="entry name" value="sensory_box"/>
    <property type="match status" value="1"/>
</dbReference>
<dbReference type="InterPro" id="IPR000014">
    <property type="entry name" value="PAS"/>
</dbReference>
<evidence type="ECO:0000259" key="1">
    <source>
        <dbReference type="PROSITE" id="PS50112"/>
    </source>
</evidence>
<dbReference type="Proteomes" id="UP001143480">
    <property type="component" value="Unassembled WGS sequence"/>
</dbReference>
<dbReference type="InterPro" id="IPR035965">
    <property type="entry name" value="PAS-like_dom_sf"/>
</dbReference>
<evidence type="ECO:0000313" key="3">
    <source>
        <dbReference type="Proteomes" id="UP001143480"/>
    </source>
</evidence>
<organism evidence="2 3">
    <name type="scientific">Dactylosporangium matsuzakiense</name>
    <dbReference type="NCBI Taxonomy" id="53360"/>
    <lineage>
        <taxon>Bacteria</taxon>
        <taxon>Bacillati</taxon>
        <taxon>Actinomycetota</taxon>
        <taxon>Actinomycetes</taxon>
        <taxon>Micromonosporales</taxon>
        <taxon>Micromonosporaceae</taxon>
        <taxon>Dactylosporangium</taxon>
    </lineage>
</organism>
<comment type="caution">
    <text evidence="2">The sequence shown here is derived from an EMBL/GenBank/DDBJ whole genome shotgun (WGS) entry which is preliminary data.</text>
</comment>
<gene>
    <name evidence="2" type="ORF">GCM10017581_084840</name>
</gene>
<protein>
    <recommendedName>
        <fullName evidence="1">PAS domain-containing protein</fullName>
    </recommendedName>
</protein>
<dbReference type="AlphaFoldDB" id="A0A9W6NRM4"/>